<dbReference type="Pfam" id="PF02056">
    <property type="entry name" value="Glyco_hydro_4"/>
    <property type="match status" value="1"/>
</dbReference>
<dbReference type="PANTHER" id="PTHR32092:SF6">
    <property type="entry name" value="ALPHA-GALACTOSIDASE"/>
    <property type="match status" value="1"/>
</dbReference>
<keyword evidence="3 10" id="KW-0479">Metal-binding</keyword>
<dbReference type="GO" id="GO:0004553">
    <property type="term" value="F:hydrolase activity, hydrolyzing O-glycosyl compounds"/>
    <property type="evidence" value="ECO:0007669"/>
    <property type="project" value="InterPro"/>
</dbReference>
<dbReference type="GO" id="GO:0016616">
    <property type="term" value="F:oxidoreductase activity, acting on the CH-OH group of donors, NAD or NADP as acceptor"/>
    <property type="evidence" value="ECO:0007669"/>
    <property type="project" value="InterPro"/>
</dbReference>
<dbReference type="CDD" id="cd05297">
    <property type="entry name" value="GH4_alpha_glucosidase_galactosidase"/>
    <property type="match status" value="1"/>
</dbReference>
<comment type="cofactor">
    <cofactor evidence="1">
        <name>Mn(2+)</name>
        <dbReference type="ChEBI" id="CHEBI:29035"/>
    </cofactor>
</comment>
<evidence type="ECO:0000256" key="5">
    <source>
        <dbReference type="ARBA" id="ARBA00023027"/>
    </source>
</evidence>
<evidence type="ECO:0000256" key="6">
    <source>
        <dbReference type="ARBA" id="ARBA00023211"/>
    </source>
</evidence>
<evidence type="ECO:0000256" key="7">
    <source>
        <dbReference type="ARBA" id="ARBA00023277"/>
    </source>
</evidence>
<sequence>MLKIAMIGAGSVGFTRRLMMDLLAVEEFQDTEFRMMDINEENLTMVVNLCRKMIEDNGLAATIQATTDQREAITDANYIICTARVGGLEAFKHDVEIPLKYGVDQCVGDTLGPGGVFFAMRTIPVLLDLAKDIREVAAPNALLLNYSNPMAMNTWALRRAGGVNVLGLCHGVQGGHKQIARALGLPEEEVDFICAGINHQTWYIQVTHKGMDMTPYLLEAFEKHPELSQREKCRIDVLRRFGYYSTESNGHLSEYLPWYRKRKDELDKWIFKEEWIGGQTAGYLNHCIKKTNEYRDLYPKWMSGEAEYIKLGERSHEHGSYIIEALETGRAYRGHFNIENKGLITNLPNGSTIEIPCYVDKNGVQASFVGDLPMPLAATCRASISVQEMAVEAALTGNKDLLKLAVLHDPLTAAVCNTEEVWAMCDEMLEALAPWMPQFNGEGRTWKDIPTPLQGEYLKVNAAPADYLPPSLSGEVVQNHQERLSVGHSDN</sequence>
<keyword evidence="7" id="KW-0119">Carbohydrate metabolism</keyword>
<evidence type="ECO:0000256" key="3">
    <source>
        <dbReference type="ARBA" id="ARBA00022723"/>
    </source>
</evidence>
<comment type="cofactor">
    <cofactor evidence="12">
        <name>NAD(+)</name>
        <dbReference type="ChEBI" id="CHEBI:57540"/>
    </cofactor>
    <text evidence="12">Binds 1 NAD(+) per subunit.</text>
</comment>
<keyword evidence="6 10" id="KW-0464">Manganese</keyword>
<evidence type="ECO:0000256" key="10">
    <source>
        <dbReference type="PIRSR" id="PIRSR601088-3"/>
    </source>
</evidence>
<evidence type="ECO:0000259" key="13">
    <source>
        <dbReference type="Pfam" id="PF11975"/>
    </source>
</evidence>
<dbReference type="PANTHER" id="PTHR32092">
    <property type="entry name" value="6-PHOSPHO-BETA-GLUCOSIDASE-RELATED"/>
    <property type="match status" value="1"/>
</dbReference>
<protein>
    <submittedName>
        <fullName evidence="14">Glycoside hydrolase family 4</fullName>
    </submittedName>
</protein>
<evidence type="ECO:0000256" key="11">
    <source>
        <dbReference type="PIRSR" id="PIRSR601088-4"/>
    </source>
</evidence>
<keyword evidence="8 12" id="KW-0326">Glycosidase</keyword>
<keyword evidence="15" id="KW-1185">Reference proteome</keyword>
<feature type="domain" description="Glycosyl hydrolase family 4 C-terminal" evidence="13">
    <location>
        <begin position="194"/>
        <end position="412"/>
    </location>
</feature>
<keyword evidence="10" id="KW-0170">Cobalt</keyword>
<dbReference type="Pfam" id="PF11975">
    <property type="entry name" value="Glyco_hydro_4C"/>
    <property type="match status" value="1"/>
</dbReference>
<evidence type="ECO:0000256" key="2">
    <source>
        <dbReference type="ARBA" id="ARBA00010141"/>
    </source>
</evidence>
<reference evidence="14 15" key="1">
    <citation type="submission" date="2019-05" db="EMBL/GenBank/DDBJ databases">
        <authorList>
            <person name="Chen C."/>
        </authorList>
    </citation>
    <scope>NUCLEOTIDE SEQUENCE [LARGE SCALE GENOMIC DNA]</scope>
    <source>
        <strain evidence="14 15">HB172198</strain>
    </source>
</reference>
<evidence type="ECO:0000256" key="4">
    <source>
        <dbReference type="ARBA" id="ARBA00022801"/>
    </source>
</evidence>
<dbReference type="EMBL" id="CP040396">
    <property type="protein sequence ID" value="QCT01531.1"/>
    <property type="molecule type" value="Genomic_DNA"/>
</dbReference>
<dbReference type="AlphaFoldDB" id="A0A4P8XJI9"/>
<dbReference type="InterPro" id="IPR001088">
    <property type="entry name" value="Glyco_hydro_4"/>
</dbReference>
<dbReference type="Proteomes" id="UP000300879">
    <property type="component" value="Chromosome"/>
</dbReference>
<dbReference type="GO" id="GO:0005975">
    <property type="term" value="P:carbohydrate metabolic process"/>
    <property type="evidence" value="ECO:0007669"/>
    <property type="project" value="InterPro"/>
</dbReference>
<dbReference type="Gene3D" id="3.90.1820.10">
    <property type="entry name" value="AglA-like glucosidase"/>
    <property type="match status" value="1"/>
</dbReference>
<comment type="similarity">
    <text evidence="2 12">Belongs to the glycosyl hydrolase 4 family.</text>
</comment>
<dbReference type="InterPro" id="IPR022616">
    <property type="entry name" value="Glyco_hydro_4_C"/>
</dbReference>
<keyword evidence="10" id="KW-0533">Nickel</keyword>
<name>A0A4P8XJI9_9BACL</name>
<feature type="binding site" evidence="10">
    <location>
        <position position="169"/>
    </location>
    <ligand>
        <name>Mn(2+)</name>
        <dbReference type="ChEBI" id="CHEBI:29035"/>
    </ligand>
</feature>
<dbReference type="InterPro" id="IPR015955">
    <property type="entry name" value="Lactate_DH/Glyco_Ohase_4_C"/>
</dbReference>
<evidence type="ECO:0000313" key="14">
    <source>
        <dbReference type="EMBL" id="QCT01531.1"/>
    </source>
</evidence>
<feature type="binding site" evidence="9">
    <location>
        <position position="148"/>
    </location>
    <ligand>
        <name>substrate</name>
    </ligand>
</feature>
<proteinExistence type="inferred from homology"/>
<dbReference type="PRINTS" id="PR00732">
    <property type="entry name" value="GLHYDRLASE4"/>
</dbReference>
<organism evidence="14 15">
    <name type="scientific">Paenibacillus algicola</name>
    <dbReference type="NCBI Taxonomy" id="2565926"/>
    <lineage>
        <taxon>Bacteria</taxon>
        <taxon>Bacillati</taxon>
        <taxon>Bacillota</taxon>
        <taxon>Bacilli</taxon>
        <taxon>Bacillales</taxon>
        <taxon>Paenibacillaceae</taxon>
        <taxon>Paenibacillus</taxon>
    </lineage>
</organism>
<evidence type="ECO:0000256" key="8">
    <source>
        <dbReference type="ARBA" id="ARBA00023295"/>
    </source>
</evidence>
<gene>
    <name evidence="14" type="ORF">E6C60_0810</name>
</gene>
<dbReference type="SUPFAM" id="SSF51735">
    <property type="entry name" value="NAD(P)-binding Rossmann-fold domains"/>
    <property type="match status" value="1"/>
</dbReference>
<evidence type="ECO:0000256" key="9">
    <source>
        <dbReference type="PIRSR" id="PIRSR601088-2"/>
    </source>
</evidence>
<keyword evidence="4 12" id="KW-0378">Hydrolase</keyword>
<keyword evidence="5 12" id="KW-0520">NAD</keyword>
<accession>A0A4P8XJI9</accession>
<feature type="site" description="Increases basicity of active site Tyr" evidence="11">
    <location>
        <position position="109"/>
    </location>
</feature>
<feature type="binding site" evidence="10">
    <location>
        <position position="199"/>
    </location>
    <ligand>
        <name>Mn(2+)</name>
        <dbReference type="ChEBI" id="CHEBI:29035"/>
    </ligand>
</feature>
<dbReference type="InterPro" id="IPR036291">
    <property type="entry name" value="NAD(P)-bd_dom_sf"/>
</dbReference>
<dbReference type="SUPFAM" id="SSF56327">
    <property type="entry name" value="LDH C-terminal domain-like"/>
    <property type="match status" value="1"/>
</dbReference>
<evidence type="ECO:0000256" key="12">
    <source>
        <dbReference type="RuleBase" id="RU361152"/>
    </source>
</evidence>
<dbReference type="KEGG" id="palo:E6C60_0810"/>
<evidence type="ECO:0000256" key="1">
    <source>
        <dbReference type="ARBA" id="ARBA00001936"/>
    </source>
</evidence>
<keyword evidence="10" id="KW-0408">Iron</keyword>
<evidence type="ECO:0000313" key="15">
    <source>
        <dbReference type="Proteomes" id="UP000300879"/>
    </source>
</evidence>
<dbReference type="GO" id="GO:0046872">
    <property type="term" value="F:metal ion binding"/>
    <property type="evidence" value="ECO:0007669"/>
    <property type="project" value="UniProtKB-KW"/>
</dbReference>
<dbReference type="NCBIfam" id="NF011657">
    <property type="entry name" value="PRK15076.1"/>
    <property type="match status" value="1"/>
</dbReference>
<dbReference type="InterPro" id="IPR053715">
    <property type="entry name" value="GH4_Enzyme_sf"/>
</dbReference>